<dbReference type="InterPro" id="IPR013977">
    <property type="entry name" value="GcvT_C"/>
</dbReference>
<gene>
    <name evidence="5" type="ORF">METZ01_LOCUS7196</name>
</gene>
<evidence type="ECO:0000259" key="3">
    <source>
        <dbReference type="Pfam" id="PF01571"/>
    </source>
</evidence>
<dbReference type="Pfam" id="PF01571">
    <property type="entry name" value="GCV_T"/>
    <property type="match status" value="1"/>
</dbReference>
<dbReference type="SUPFAM" id="SSF101790">
    <property type="entry name" value="Aminomethyltransferase beta-barrel domain"/>
    <property type="match status" value="1"/>
</dbReference>
<dbReference type="Gene3D" id="3.30.1360.120">
    <property type="entry name" value="Probable tRNA modification gtpase trme, domain 1"/>
    <property type="match status" value="1"/>
</dbReference>
<comment type="similarity">
    <text evidence="1">Belongs to the GcvT family.</text>
</comment>
<evidence type="ECO:0000259" key="2">
    <source>
        <dbReference type="Pfam" id="PF01266"/>
    </source>
</evidence>
<dbReference type="InterPro" id="IPR006222">
    <property type="entry name" value="GCVT_N"/>
</dbReference>
<evidence type="ECO:0008006" key="6">
    <source>
        <dbReference type="Google" id="ProtNLM"/>
    </source>
</evidence>
<dbReference type="Gene3D" id="3.30.9.10">
    <property type="entry name" value="D-Amino Acid Oxidase, subunit A, domain 2"/>
    <property type="match status" value="1"/>
</dbReference>
<dbReference type="SUPFAM" id="SSF51905">
    <property type="entry name" value="FAD/NAD(P)-binding domain"/>
    <property type="match status" value="1"/>
</dbReference>
<dbReference type="PANTHER" id="PTHR43757">
    <property type="entry name" value="AMINOMETHYLTRANSFERASE"/>
    <property type="match status" value="1"/>
</dbReference>
<dbReference type="InterPro" id="IPR036188">
    <property type="entry name" value="FAD/NAD-bd_sf"/>
</dbReference>
<dbReference type="InterPro" id="IPR027266">
    <property type="entry name" value="TrmE/GcvT-like"/>
</dbReference>
<dbReference type="SUPFAM" id="SSF103025">
    <property type="entry name" value="Folate-binding domain"/>
    <property type="match status" value="1"/>
</dbReference>
<dbReference type="EMBL" id="UINC01000382">
    <property type="protein sequence ID" value="SUZ54342.1"/>
    <property type="molecule type" value="Genomic_DNA"/>
</dbReference>
<dbReference type="Gene3D" id="3.30.70.1400">
    <property type="entry name" value="Aminomethyltransferase beta-barrel domains"/>
    <property type="match status" value="1"/>
</dbReference>
<dbReference type="AlphaFoldDB" id="A0A381NIC7"/>
<protein>
    <recommendedName>
        <fullName evidence="6">FAD dependent oxidoreductase domain-containing protein</fullName>
    </recommendedName>
</protein>
<evidence type="ECO:0000259" key="4">
    <source>
        <dbReference type="Pfam" id="PF08669"/>
    </source>
</evidence>
<reference evidence="5" key="1">
    <citation type="submission" date="2018-05" db="EMBL/GenBank/DDBJ databases">
        <authorList>
            <person name="Lanie J.A."/>
            <person name="Ng W.-L."/>
            <person name="Kazmierczak K.M."/>
            <person name="Andrzejewski T.M."/>
            <person name="Davidsen T.M."/>
            <person name="Wayne K.J."/>
            <person name="Tettelin H."/>
            <person name="Glass J.I."/>
            <person name="Rusch D."/>
            <person name="Podicherti R."/>
            <person name="Tsui H.-C.T."/>
            <person name="Winkler M.E."/>
        </authorList>
    </citation>
    <scope>NUCLEOTIDE SEQUENCE</scope>
</reference>
<feature type="domain" description="GCVT N-terminal" evidence="3">
    <location>
        <begin position="426"/>
        <end position="701"/>
    </location>
</feature>
<feature type="domain" description="Aminomethyltransferase C-terminal" evidence="4">
    <location>
        <begin position="735"/>
        <end position="799"/>
    </location>
</feature>
<dbReference type="GO" id="GO:0005739">
    <property type="term" value="C:mitochondrion"/>
    <property type="evidence" value="ECO:0007669"/>
    <property type="project" value="TreeGrafter"/>
</dbReference>
<dbReference type="Gene3D" id="2.40.30.110">
    <property type="entry name" value="Aminomethyltransferase beta-barrel domains"/>
    <property type="match status" value="1"/>
</dbReference>
<dbReference type="InterPro" id="IPR028896">
    <property type="entry name" value="GcvT/YgfZ/DmdA"/>
</dbReference>
<proteinExistence type="inferred from homology"/>
<name>A0A381NIC7_9ZZZZ</name>
<dbReference type="Gene3D" id="3.50.50.60">
    <property type="entry name" value="FAD/NAD(P)-binding domain"/>
    <property type="match status" value="1"/>
</dbReference>
<evidence type="ECO:0000256" key="1">
    <source>
        <dbReference type="ARBA" id="ARBA00008609"/>
    </source>
</evidence>
<dbReference type="InterPro" id="IPR029043">
    <property type="entry name" value="GcvT/YgfZ_C"/>
</dbReference>
<accession>A0A381NIC7</accession>
<evidence type="ECO:0000313" key="5">
    <source>
        <dbReference type="EMBL" id="SUZ54342.1"/>
    </source>
</evidence>
<sequence length="807" mass="88660">MSMPEHTRVVVVGGGIVGASVLYHLVKEGWTDALLIEKAEFTSGSTWHAAGQVTHSVSSYTLAFMRKYATELYAALEAETGVATSWHESGSFRVAYEPIEVDWLKGQLGVGAYAGLEMDWVGPEVVAEHHPLYDVSNVVGAIWTPRDGHVDPSGATNAMLTGARNRGASTSRRNRVLEINRRPDGDWDVVTEQGTVTCEHVVNAAGCYADRVARMVGLRVPMANALHAYVITEPVPEITALDRELPVMRDDYLSGYIRQEQESGLIGIYEQVGAEAAWNDQPGWELENPLFPIDYDIIGDRLMRAFECMPCLEPRGIKQTIRGAITHTPDGEAMLGMSGIPNFWMACGAQVGLADGPGLGRELARWMVHGETVLSVRSYDPRRFGFVPDGDYGREKGVEDYMYRHQTPVPGLEHPHLRPLKATPAYERQAELGAVFTQVYGWERPKWYPGAAGLPVEDDVGFRHVRWFEPVREEVRAVREGVALLDMTAFAKFDLMGPDAFEVLDGLCANRLPKVGRIGLNYFLTPTGRVESEMTVTRLADDHFYLVSAAVGELKDREYMTTHWPTGLDAILTTVSEAFGVLSVVGPSARDLLTRCTAADVSNRVFPWLTAQQIIVCGVEVRALRVGFVGELGWELHAPLADMGTLYDGLWAAGTDIGVANAGHHAVNCLRMEKGYRTSRDMTHDVDPVEAGLGFFIKRDKGDFVGRDALLARDEQSRRWASAYLEVECDIAECIGGEGVFRGDRAVGLTSSGGHGYTTGRVYAFAFVSPDDAVPGTDLEVMILGDRYPARVLAEAAYDPGNERLRS</sequence>
<dbReference type="PANTHER" id="PTHR43757:SF2">
    <property type="entry name" value="AMINOMETHYLTRANSFERASE, MITOCHONDRIAL"/>
    <property type="match status" value="1"/>
</dbReference>
<feature type="domain" description="FAD dependent oxidoreductase" evidence="2">
    <location>
        <begin position="8"/>
        <end position="366"/>
    </location>
</feature>
<dbReference type="Pfam" id="PF08669">
    <property type="entry name" value="GCV_T_C"/>
    <property type="match status" value="1"/>
</dbReference>
<dbReference type="Pfam" id="PF01266">
    <property type="entry name" value="DAO"/>
    <property type="match status" value="1"/>
</dbReference>
<dbReference type="InterPro" id="IPR006076">
    <property type="entry name" value="FAD-dep_OxRdtase"/>
</dbReference>
<organism evidence="5">
    <name type="scientific">marine metagenome</name>
    <dbReference type="NCBI Taxonomy" id="408172"/>
    <lineage>
        <taxon>unclassified sequences</taxon>
        <taxon>metagenomes</taxon>
        <taxon>ecological metagenomes</taxon>
    </lineage>
</organism>
<dbReference type="SUPFAM" id="SSF54373">
    <property type="entry name" value="FAD-linked reductases, C-terminal domain"/>
    <property type="match status" value="1"/>
</dbReference>